<comment type="caution">
    <text evidence="2">The sequence shown here is derived from an EMBL/GenBank/DDBJ whole genome shotgun (WGS) entry which is preliminary data.</text>
</comment>
<feature type="transmembrane region" description="Helical" evidence="1">
    <location>
        <begin position="123"/>
        <end position="147"/>
    </location>
</feature>
<keyword evidence="1" id="KW-1133">Transmembrane helix</keyword>
<reference evidence="2 3" key="1">
    <citation type="submission" date="2024-09" db="EMBL/GenBank/DDBJ databases">
        <authorList>
            <person name="Sun Q."/>
            <person name="Mori K."/>
        </authorList>
    </citation>
    <scope>NUCLEOTIDE SEQUENCE [LARGE SCALE GENOMIC DNA]</scope>
    <source>
        <strain evidence="2 3">CICC 10874</strain>
    </source>
</reference>
<accession>A0ABV6RDX6</accession>
<dbReference type="Pfam" id="PF11377">
    <property type="entry name" value="DUF3180"/>
    <property type="match status" value="1"/>
</dbReference>
<gene>
    <name evidence="2" type="ORF">ACFFF6_08965</name>
</gene>
<name>A0ABV6RDX6_9MICO</name>
<evidence type="ECO:0000256" key="1">
    <source>
        <dbReference type="SAM" id="Phobius"/>
    </source>
</evidence>
<proteinExistence type="predicted"/>
<dbReference type="EMBL" id="JBHLSV010000009">
    <property type="protein sequence ID" value="MFC0674083.1"/>
    <property type="molecule type" value="Genomic_DNA"/>
</dbReference>
<sequence>MKPLSIPLLVVVLAAATGFGTTLAQLIASRGGVVPITGWLTGLLLLALTAVLIVVGLPLRRYLKESEERSASGSFAPRRHQLDMITAYRVVTFARACAYTGVLVGGAHLGIALHLGPSGIGSMAGAVLPTLFAGVCGIVLAVAGVVVERWGKLPPEEGDPSAESSPA</sequence>
<dbReference type="Proteomes" id="UP001589793">
    <property type="component" value="Unassembled WGS sequence"/>
</dbReference>
<evidence type="ECO:0000313" key="3">
    <source>
        <dbReference type="Proteomes" id="UP001589793"/>
    </source>
</evidence>
<dbReference type="InterPro" id="IPR021517">
    <property type="entry name" value="DUF3180"/>
</dbReference>
<dbReference type="RefSeq" id="WP_376980020.1">
    <property type="nucleotide sequence ID" value="NZ_JBHLSV010000009.1"/>
</dbReference>
<keyword evidence="3" id="KW-1185">Reference proteome</keyword>
<organism evidence="2 3">
    <name type="scientific">Brachybacterium hainanense</name>
    <dbReference type="NCBI Taxonomy" id="1541174"/>
    <lineage>
        <taxon>Bacteria</taxon>
        <taxon>Bacillati</taxon>
        <taxon>Actinomycetota</taxon>
        <taxon>Actinomycetes</taxon>
        <taxon>Micrococcales</taxon>
        <taxon>Dermabacteraceae</taxon>
        <taxon>Brachybacterium</taxon>
    </lineage>
</organism>
<evidence type="ECO:0000313" key="2">
    <source>
        <dbReference type="EMBL" id="MFC0674083.1"/>
    </source>
</evidence>
<feature type="transmembrane region" description="Helical" evidence="1">
    <location>
        <begin position="36"/>
        <end position="59"/>
    </location>
</feature>
<keyword evidence="1" id="KW-0472">Membrane</keyword>
<protein>
    <submittedName>
        <fullName evidence="2">DUF3180 domain-containing protein</fullName>
    </submittedName>
</protein>
<keyword evidence="1" id="KW-0812">Transmembrane</keyword>
<feature type="transmembrane region" description="Helical" evidence="1">
    <location>
        <begin position="87"/>
        <end position="111"/>
    </location>
</feature>